<keyword evidence="3" id="KW-0677">Repeat</keyword>
<dbReference type="PANTHER" id="PTHR23067:SF14">
    <property type="entry name" value="C2H2-TYPE DOMAIN-CONTAINING PROTEIN"/>
    <property type="match status" value="1"/>
</dbReference>
<comment type="subcellular location">
    <subcellularLocation>
        <location evidence="1">Nucleus</location>
    </subcellularLocation>
</comment>
<dbReference type="InterPro" id="IPR022755">
    <property type="entry name" value="Znf_C2H2_jaz"/>
</dbReference>
<dbReference type="GO" id="GO:0005634">
    <property type="term" value="C:nucleus"/>
    <property type="evidence" value="ECO:0007669"/>
    <property type="project" value="UniProtKB-SubCell"/>
</dbReference>
<evidence type="ECO:0000256" key="6">
    <source>
        <dbReference type="ARBA" id="ARBA00023242"/>
    </source>
</evidence>
<dbReference type="InterPro" id="IPR051845">
    <property type="entry name" value="Znf385"/>
</dbReference>
<keyword evidence="5" id="KW-0862">Zinc</keyword>
<dbReference type="Proteomes" id="UP000440578">
    <property type="component" value="Unassembled WGS sequence"/>
</dbReference>
<dbReference type="GO" id="GO:0008270">
    <property type="term" value="F:zinc ion binding"/>
    <property type="evidence" value="ECO:0007669"/>
    <property type="project" value="UniProtKB-KW"/>
</dbReference>
<dbReference type="Pfam" id="PF12874">
    <property type="entry name" value="zf-met"/>
    <property type="match status" value="1"/>
</dbReference>
<evidence type="ECO:0000313" key="10">
    <source>
        <dbReference type="Proteomes" id="UP000440578"/>
    </source>
</evidence>
<evidence type="ECO:0000256" key="1">
    <source>
        <dbReference type="ARBA" id="ARBA00004123"/>
    </source>
</evidence>
<dbReference type="EMBL" id="VIIS01001414">
    <property type="protein sequence ID" value="KAF0298700.1"/>
    <property type="molecule type" value="Genomic_DNA"/>
</dbReference>
<reference evidence="9 10" key="1">
    <citation type="submission" date="2019-07" db="EMBL/GenBank/DDBJ databases">
        <title>Draft genome assembly of a fouling barnacle, Amphibalanus amphitrite (Darwin, 1854): The first reference genome for Thecostraca.</title>
        <authorList>
            <person name="Kim W."/>
        </authorList>
    </citation>
    <scope>NUCLEOTIDE SEQUENCE [LARGE SCALE GENOMIC DNA]</scope>
    <source>
        <strain evidence="9">SNU_AA5</strain>
        <tissue evidence="9">Soma without cirri and trophi</tissue>
    </source>
</reference>
<keyword evidence="10" id="KW-1185">Reference proteome</keyword>
<dbReference type="SUPFAM" id="SSF57667">
    <property type="entry name" value="beta-beta-alpha zinc fingers"/>
    <property type="match status" value="2"/>
</dbReference>
<organism evidence="9 10">
    <name type="scientific">Amphibalanus amphitrite</name>
    <name type="common">Striped barnacle</name>
    <name type="synonym">Balanus amphitrite</name>
    <dbReference type="NCBI Taxonomy" id="1232801"/>
    <lineage>
        <taxon>Eukaryota</taxon>
        <taxon>Metazoa</taxon>
        <taxon>Ecdysozoa</taxon>
        <taxon>Arthropoda</taxon>
        <taxon>Crustacea</taxon>
        <taxon>Multicrustacea</taxon>
        <taxon>Cirripedia</taxon>
        <taxon>Thoracica</taxon>
        <taxon>Thoracicalcarea</taxon>
        <taxon>Balanomorpha</taxon>
        <taxon>Balanoidea</taxon>
        <taxon>Balanidae</taxon>
        <taxon>Amphibalaninae</taxon>
        <taxon>Amphibalanus</taxon>
    </lineage>
</organism>
<evidence type="ECO:0000313" key="9">
    <source>
        <dbReference type="EMBL" id="KAF0298700.1"/>
    </source>
</evidence>
<keyword evidence="6" id="KW-0539">Nucleus</keyword>
<name>A0A6A4W4M7_AMPAM</name>
<evidence type="ECO:0000256" key="5">
    <source>
        <dbReference type="ARBA" id="ARBA00022833"/>
    </source>
</evidence>
<keyword evidence="2" id="KW-0479">Metal-binding</keyword>
<dbReference type="SMART" id="SM00355">
    <property type="entry name" value="ZnF_C2H2"/>
    <property type="match status" value="2"/>
</dbReference>
<gene>
    <name evidence="9" type="primary">ZNF385D</name>
    <name evidence="9" type="ORF">FJT64_003942</name>
</gene>
<feature type="region of interest" description="Disordered" evidence="7">
    <location>
        <begin position="278"/>
        <end position="336"/>
    </location>
</feature>
<dbReference type="InterPro" id="IPR036236">
    <property type="entry name" value="Znf_C2H2_sf"/>
</dbReference>
<dbReference type="InterPro" id="IPR013087">
    <property type="entry name" value="Znf_C2H2_type"/>
</dbReference>
<dbReference type="OrthoDB" id="434647at2759"/>
<evidence type="ECO:0000256" key="3">
    <source>
        <dbReference type="ARBA" id="ARBA00022737"/>
    </source>
</evidence>
<accession>A0A6A4W4M7</accession>
<proteinExistence type="predicted"/>
<dbReference type="GO" id="GO:0003676">
    <property type="term" value="F:nucleic acid binding"/>
    <property type="evidence" value="ECO:0007669"/>
    <property type="project" value="InterPro"/>
</dbReference>
<evidence type="ECO:0000256" key="7">
    <source>
        <dbReference type="SAM" id="MobiDB-lite"/>
    </source>
</evidence>
<dbReference type="SMART" id="SM00451">
    <property type="entry name" value="ZnF_U1"/>
    <property type="match status" value="2"/>
</dbReference>
<evidence type="ECO:0000256" key="4">
    <source>
        <dbReference type="ARBA" id="ARBA00022771"/>
    </source>
</evidence>
<keyword evidence="4" id="KW-0863">Zinc-finger</keyword>
<protein>
    <submittedName>
        <fullName evidence="9">Zinc finger protein 385D</fullName>
    </submittedName>
</protein>
<dbReference type="PROSITE" id="PS00028">
    <property type="entry name" value="ZINC_FINGER_C2H2_1"/>
    <property type="match status" value="2"/>
</dbReference>
<dbReference type="InterPro" id="IPR003604">
    <property type="entry name" value="Matrin/U1-like-C_Znf_C2H2"/>
</dbReference>
<feature type="compositionally biased region" description="Pro residues" evidence="7">
    <location>
        <begin position="313"/>
        <end position="336"/>
    </location>
</feature>
<dbReference type="PANTHER" id="PTHR23067">
    <property type="entry name" value="DOUBLE-STRANDED RNA-BINDING ZINC FINGER PROTEIN"/>
    <property type="match status" value="1"/>
</dbReference>
<evidence type="ECO:0000256" key="2">
    <source>
        <dbReference type="ARBA" id="ARBA00022723"/>
    </source>
</evidence>
<evidence type="ECO:0000259" key="8">
    <source>
        <dbReference type="PROSITE" id="PS00028"/>
    </source>
</evidence>
<dbReference type="Gene3D" id="3.30.160.60">
    <property type="entry name" value="Classic Zinc Finger"/>
    <property type="match status" value="2"/>
</dbReference>
<sequence length="336" mass="33654">MHFQVKSRQILSDLKEKIPAATGINSMFRCALCDITLNSSQQLAMHLSGSRHKMNEKTKRCGSAIVLADRQPVAVAAAAKPKTAVDSKPAKPPVQTFKCVACNVDLNSESQRDQHMNSKKHANKIAGNKVSLAGGSLNSVSLSSGLSTSNSGLTTGGLSGGGLARGIGRGRASWLGKGGGTDWIGNGGGYTPASGGDPGYSGGYTPASGGYTPASGGDPGYSGAALGSTGDYSASAGGYSGAAAGYSGAAAGFSASAGLEMGDQGDFNMPEAGQFSNATYHNASGGGGGDYSSPVGPVFRGRGGQAHAALPYSRPPPPLPTQPPPQQPPPPPPVFQ</sequence>
<comment type="caution">
    <text evidence="9">The sequence shown here is derived from an EMBL/GenBank/DDBJ whole genome shotgun (WGS) entry which is preliminary data.</text>
</comment>
<feature type="domain" description="C2H2-type" evidence="8">
    <location>
        <begin position="30"/>
        <end position="52"/>
    </location>
</feature>
<feature type="domain" description="C2H2-type" evidence="8">
    <location>
        <begin position="99"/>
        <end position="121"/>
    </location>
</feature>
<dbReference type="AlphaFoldDB" id="A0A6A4W4M7"/>
<dbReference type="Pfam" id="PF12171">
    <property type="entry name" value="zf-C2H2_jaz"/>
    <property type="match status" value="1"/>
</dbReference>